<gene>
    <name evidence="2" type="ORF">NK6_8804</name>
</gene>
<reference evidence="2 3" key="1">
    <citation type="submission" date="2014-11" db="EMBL/GenBank/DDBJ databases">
        <title>Symbiosis island explosion on the genome of extra-slow-growing strains of soybean bradyrhizobia with massive insertion sequences.</title>
        <authorList>
            <person name="Iida T."/>
            <person name="Minamisawa K."/>
        </authorList>
    </citation>
    <scope>NUCLEOTIDE SEQUENCE [LARGE SCALE GENOMIC DNA]</scope>
    <source>
        <strain evidence="2 3">NK6</strain>
    </source>
</reference>
<accession>A0A0E4BWT4</accession>
<evidence type="ECO:0000313" key="3">
    <source>
        <dbReference type="Proteomes" id="UP000063308"/>
    </source>
</evidence>
<dbReference type="Proteomes" id="UP000063308">
    <property type="component" value="Chromosome"/>
</dbReference>
<evidence type="ECO:0000313" key="2">
    <source>
        <dbReference type="EMBL" id="BAR61951.1"/>
    </source>
</evidence>
<evidence type="ECO:0000256" key="1">
    <source>
        <dbReference type="SAM" id="Phobius"/>
    </source>
</evidence>
<dbReference type="EMBL" id="AP014685">
    <property type="protein sequence ID" value="BAR61951.1"/>
    <property type="molecule type" value="Genomic_DNA"/>
</dbReference>
<proteinExistence type="predicted"/>
<sequence>MNQNIVSIVCAAVLVFATAINIFAAVKLTRAEDKVSNIFCVEAPQGR</sequence>
<keyword evidence="1" id="KW-1133">Transmembrane helix</keyword>
<keyword evidence="1" id="KW-0472">Membrane</keyword>
<protein>
    <submittedName>
        <fullName evidence="2">Uncharacterized protein</fullName>
    </submittedName>
</protein>
<name>A0A0E4BWT4_9BRAD</name>
<keyword evidence="1" id="KW-0812">Transmembrane</keyword>
<dbReference type="AlphaFoldDB" id="A0A0E4BWT4"/>
<organism evidence="2 3">
    <name type="scientific">Bradyrhizobium diazoefficiens</name>
    <dbReference type="NCBI Taxonomy" id="1355477"/>
    <lineage>
        <taxon>Bacteria</taxon>
        <taxon>Pseudomonadati</taxon>
        <taxon>Pseudomonadota</taxon>
        <taxon>Alphaproteobacteria</taxon>
        <taxon>Hyphomicrobiales</taxon>
        <taxon>Nitrobacteraceae</taxon>
        <taxon>Bradyrhizobium</taxon>
    </lineage>
</organism>
<feature type="transmembrane region" description="Helical" evidence="1">
    <location>
        <begin position="6"/>
        <end position="26"/>
    </location>
</feature>